<feature type="domain" description="Protein kinase" evidence="2">
    <location>
        <begin position="2286"/>
        <end position="2732"/>
    </location>
</feature>
<evidence type="ECO:0000256" key="1">
    <source>
        <dbReference type="SAM" id="MobiDB-lite"/>
    </source>
</evidence>
<comment type="caution">
    <text evidence="3">The sequence shown here is derived from an EMBL/GenBank/DDBJ whole genome shotgun (WGS) entry which is preliminary data.</text>
</comment>
<dbReference type="Gene3D" id="1.10.510.10">
    <property type="entry name" value="Transferase(Phosphotransferase) domain 1"/>
    <property type="match status" value="1"/>
</dbReference>
<feature type="compositionally biased region" description="Low complexity" evidence="1">
    <location>
        <begin position="450"/>
        <end position="471"/>
    </location>
</feature>
<protein>
    <recommendedName>
        <fullName evidence="2">Protein kinase domain-containing protein</fullName>
    </recommendedName>
</protein>
<dbReference type="PROSITE" id="PS00109">
    <property type="entry name" value="PROTEIN_KINASE_TYR"/>
    <property type="match status" value="1"/>
</dbReference>
<dbReference type="InterPro" id="IPR008266">
    <property type="entry name" value="Tyr_kinase_AS"/>
</dbReference>
<dbReference type="PANTHER" id="PTHR34301">
    <property type="entry name" value="DNA-BINDING PROTEIN-RELATED"/>
    <property type="match status" value="1"/>
</dbReference>
<dbReference type="PROSITE" id="PS50011">
    <property type="entry name" value="PROTEIN_KINASE_DOM"/>
    <property type="match status" value="1"/>
</dbReference>
<dbReference type="InterPro" id="IPR011009">
    <property type="entry name" value="Kinase-like_dom_sf"/>
</dbReference>
<accession>A0ABW2FRL4</accession>
<feature type="region of interest" description="Disordered" evidence="1">
    <location>
        <begin position="437"/>
        <end position="479"/>
    </location>
</feature>
<dbReference type="SUPFAM" id="SSF52540">
    <property type="entry name" value="P-loop containing nucleoside triphosphate hydrolases"/>
    <property type="match status" value="1"/>
</dbReference>
<dbReference type="SUPFAM" id="SSF48452">
    <property type="entry name" value="TPR-like"/>
    <property type="match status" value="1"/>
</dbReference>
<dbReference type="InterPro" id="IPR027417">
    <property type="entry name" value="P-loop_NTPase"/>
</dbReference>
<keyword evidence="4" id="KW-1185">Reference proteome</keyword>
<dbReference type="EMBL" id="JBHTAJ010000006">
    <property type="protein sequence ID" value="MFC7178767.1"/>
    <property type="molecule type" value="Genomic_DNA"/>
</dbReference>
<evidence type="ECO:0000259" key="2">
    <source>
        <dbReference type="PROSITE" id="PS50011"/>
    </source>
</evidence>
<dbReference type="SUPFAM" id="SSF56112">
    <property type="entry name" value="Protein kinase-like (PK-like)"/>
    <property type="match status" value="1"/>
</dbReference>
<name>A0ABW2FRL4_9ACTN</name>
<dbReference type="PANTHER" id="PTHR34301:SF8">
    <property type="entry name" value="ATPASE DOMAIN-CONTAINING PROTEIN"/>
    <property type="match status" value="1"/>
</dbReference>
<feature type="region of interest" description="Disordered" evidence="1">
    <location>
        <begin position="2635"/>
        <end position="2654"/>
    </location>
</feature>
<dbReference type="RefSeq" id="WP_380230460.1">
    <property type="nucleotide sequence ID" value="NZ_JBHSVH010000002.1"/>
</dbReference>
<feature type="compositionally biased region" description="Gly residues" evidence="1">
    <location>
        <begin position="2640"/>
        <end position="2654"/>
    </location>
</feature>
<proteinExistence type="predicted"/>
<dbReference type="InterPro" id="IPR011990">
    <property type="entry name" value="TPR-like_helical_dom_sf"/>
</dbReference>
<organism evidence="3 4">
    <name type="scientific">Kitasatospora paranensis</name>
    <dbReference type="NCBI Taxonomy" id="258053"/>
    <lineage>
        <taxon>Bacteria</taxon>
        <taxon>Bacillati</taxon>
        <taxon>Actinomycetota</taxon>
        <taxon>Actinomycetes</taxon>
        <taxon>Kitasatosporales</taxon>
        <taxon>Streptomycetaceae</taxon>
        <taxon>Kitasatospora</taxon>
    </lineage>
</organism>
<evidence type="ECO:0000313" key="4">
    <source>
        <dbReference type="Proteomes" id="UP001596435"/>
    </source>
</evidence>
<reference evidence="4" key="1">
    <citation type="journal article" date="2019" name="Int. J. Syst. Evol. Microbiol.">
        <title>The Global Catalogue of Microorganisms (GCM) 10K type strain sequencing project: providing services to taxonomists for standard genome sequencing and annotation.</title>
        <authorList>
            <consortium name="The Broad Institute Genomics Platform"/>
            <consortium name="The Broad Institute Genome Sequencing Center for Infectious Disease"/>
            <person name="Wu L."/>
            <person name="Ma J."/>
        </authorList>
    </citation>
    <scope>NUCLEOTIDE SEQUENCE [LARGE SCALE GENOMIC DNA]</scope>
    <source>
        <strain evidence="4">CGMCC 1.12859</strain>
    </source>
</reference>
<dbReference type="Proteomes" id="UP001596435">
    <property type="component" value="Unassembled WGS sequence"/>
</dbReference>
<sequence>MTASSGITTAARDLELFLSGRGRTAEDVHSPAVLKGVAPFAVFLHRRVAMMSSVMVPAAGRVASPSPHAVLLPRVCQRAAAVGEHTLAELLDWAEIAWTGRTSQRYFYTRSLPEPLHQHLHDLVTRHGAVMRRVTGSLVLRERAEHLRVEAERLSAVDHTFTRPLFVKPVESVLHDLSRGVVDDHGLLEHPPETLVSRANTAHRAQGNLAPVPSNGKRWPLLVKNTAELCDLVRGLLEIAAEHTWEGPSISVPPLDGLAPALVPVVEALLFASPDPDGPETDDGEKWVTRVATEALTLAAAEHRHLIALAAKGAGVPDEVTGPALESIDKIRDRADMLFRGLVQDPDGEGEDLHSLILDAVVRGDLPDARQGLDMLEELAARTAVDARVAAVKQTLDGLNDARAEESLRLHLSTVELHLERGDLWAAESYLAQAEQALPAGPEPTERNSQQQQPAKAAEPEQTPAALVGTAGTAGGGTGPYDGLPARILAAFRSPTPETLDRAQVEWDVRQLGLTGPLPDVVSTARDLLHLAPELVLELTNLALERARPALRPSLWQLQIDVLRRLGKSEQAESVFRRGHPPLPPLGLTVREPVLGAHLLKPRVRPIRTAEDGADAGGDPDTGLRTPTEEAKLYARSLEAGNTAALGFAIGWAVAAGRAMDGLRLYQRFGPHQYINATTAWNVAAAYAGVGFARPALEALFVVQAILSGRMEPLQHIAMEEFMALHGARPTLAVPGPAEAPVLGGAPVRPEEEAKRLHAMGRAPEAVAQLEQLLQVNPRSPGAFLLLRIHRERNNLHEARLVVDRIAAAGAVTWRHHLELARHALDAGDLALARERLGLAQQMGATADWTENLLRDLRDWQAGRVEVSGTLARSDGSALPPTTTRDVEAWRSHFTARLRTFGLQGVLETTEATSWREPGVVGVLTSQLRILRIPVPGAELTDRLIGLVNHCRDSFVSRDLALWLINGGDHGSAARVLQDCVAWTLPEHLPRVVFLRDEAVRRGALPRETYDPTSPPSSATSVKRALDPALLPRVHVQEIVGPQAESPLIKEARQLPPHTDSSLVADAWVRAVRSGQSLALGNALATLVRADRAEEAVALYRSVSARFWLGSSAAWNLGCAYTACGHLEEAVTTFEYHARVFTSSYTDDQLRVLTALFSSLGRPVPTPAGGKPTLAQGGNVRPAPGERAVTGLRDALDSDEGVAAQRIAECRRAPRSHEFYLAGTAVRRAMQSGAPGNVARYLATMRSLFSLLTNPSPKAAAEMAAVLETAGRGQEAWDLLLQWIDSTRAASALLAPVVRISRELGRDRPLRKVLERHHKENSEYELHLALAKLAQRQGDEDALLKYADLALRRNPRSVEAAVLRESAVGQNQALLLGDRGVLTKVKGPQMSETEAIQQLVHEYGDDVDALRLKALTWFQPKVDRADLAGRLSPAHRTQAKPALQAAADGDWETAARLFKELLEEYPRDVALGQATVACQLKCGMFEDAAAVAEVFGHLPEGARLNVQIACAQRKFREAGQLLELFQTLRDGSIEEAIAQAGLLAYLSDRQAVAPKLLLEFARRRRPGTSDLPLAFAVVLAHRQKKRDLEREALRELRRGREDELDGLVARAIDQDVPESLNDKNLPPLGREHLERVAASLQADPPRLLRFVQDHLKLRAAVLDSAVMREAREHGAALLAEHGLVRDAYDEWRALVESAPTPEEKGRVLRELRSFCDRISYAEGYRYAVVTLPELGIEVSDEDLAYVDTLFSEAEPQVLPAGTEELVRKAVSRRQPGSLAEALAEAATRLTADAGPQDSIGLEQLGDLWTRLAQRFADADAPPRLAGSATRDFVKLMTHVEDEMWLQQQLAKNLISKARRAAAVQLCGALQAVWDDVARQHLKSGGNQRQLVLKVNKATRLGSGPVEVKTELRSSRQPLSQVNVRVEGSAGAEQNVVLGRMLAHSSATLLLVLNSQDQEVRVTASGVLPDGRSTEKTETVLVHTYPPGQRLAARFNPSDPVDPDLFVGRTKELEDLTRHYEKASRTNTRVLFMTGSRQAGKTSIAHQLSEIRSPGAVELPPPGKWRIPRVFPVYLNGEMTAASDSTLMSDIAKAVGLAVDQAFDTRPPAIGLPDGCGSLDFLRWWRGVRQQLWKDKVGLLLIIDEFQHLLRRLKQQGTLEPALSELRGLKNGGDMALLFCGAATIDGIRGLLEGTRFQQEFTTPYVIGPLDKEATLQAFHQGFLPPIDVMPNAAAQVWSYTQGHPQHIHMLGGRVLDLLHEKQRRIVDLHLVADAFEWVVDEDDAVIGLLDPYGEGRREQALSLLYEIAELIKDDASVTSVRTSLATTKHKDLDALHAFGLLVKDQNEWRWINEILPAWLERRPRNTEHRHFTWEPDEETLRDEGYVIQLRSDDGIGPKTCRVEHDDQRQPLVAQYHPGQRAKLARLHEIFSAPPQRVEGVPEILPCSGDWLLFHRVDGVSLQEKLDTRLAGRGEISHVDAVRWIVDACDTLHRMLDLREVTHGDIRPDNLVLCADDPGELCVLGWGSGTDLARNEPLLVAGTSDYLPPEARNDALSARSAADDVFALSAILYRLLHPLGALPYEDQESFQFGPAPLPEYGQLSNTVMRGVSLRPDVRFPTVLELRNALKAALPELRGTSGSSGGGGGGGGGGGAMLAPAVAPPGTLSAQAQTDLRAARARLEEEIGWLSASLSGAEEQDLKRDHDHLAEAVQADAPDPRRITRFARRLRETLESMEAPSPAIGMVDEILDIARS</sequence>
<evidence type="ECO:0000313" key="3">
    <source>
        <dbReference type="EMBL" id="MFC7178767.1"/>
    </source>
</evidence>
<dbReference type="Gene3D" id="3.40.50.300">
    <property type="entry name" value="P-loop containing nucleotide triphosphate hydrolases"/>
    <property type="match status" value="1"/>
</dbReference>
<gene>
    <name evidence="3" type="ORF">ACFQMG_04200</name>
</gene>
<dbReference type="InterPro" id="IPR000719">
    <property type="entry name" value="Prot_kinase_dom"/>
</dbReference>